<feature type="compositionally biased region" description="Polar residues" evidence="5">
    <location>
        <begin position="1487"/>
        <end position="1498"/>
    </location>
</feature>
<protein>
    <recommendedName>
        <fullName evidence="10">Nucleoprotein TPR/MLP1 domain-containing protein</fullName>
    </recommendedName>
</protein>
<feature type="compositionally biased region" description="Polar residues" evidence="5">
    <location>
        <begin position="1720"/>
        <end position="1732"/>
    </location>
</feature>
<feature type="compositionally biased region" description="Basic residues" evidence="5">
    <location>
        <begin position="1810"/>
        <end position="1819"/>
    </location>
</feature>
<dbReference type="InterPro" id="IPR057974">
    <property type="entry name" value="NUA/TPR/MLP1-2-like_dom"/>
</dbReference>
<dbReference type="Pfam" id="PF25785">
    <property type="entry name" value="TPR"/>
    <property type="match status" value="1"/>
</dbReference>
<organism evidence="8 9">
    <name type="scientific">Paspalum notatum var. saurae</name>
    <dbReference type="NCBI Taxonomy" id="547442"/>
    <lineage>
        <taxon>Eukaryota</taxon>
        <taxon>Viridiplantae</taxon>
        <taxon>Streptophyta</taxon>
        <taxon>Embryophyta</taxon>
        <taxon>Tracheophyta</taxon>
        <taxon>Spermatophyta</taxon>
        <taxon>Magnoliopsida</taxon>
        <taxon>Liliopsida</taxon>
        <taxon>Poales</taxon>
        <taxon>Poaceae</taxon>
        <taxon>PACMAD clade</taxon>
        <taxon>Panicoideae</taxon>
        <taxon>Andropogonodae</taxon>
        <taxon>Paspaleae</taxon>
        <taxon>Paspalinae</taxon>
        <taxon>Paspalum</taxon>
    </lineage>
</organism>
<feature type="compositionally biased region" description="Polar residues" evidence="5">
    <location>
        <begin position="1745"/>
        <end position="1758"/>
    </location>
</feature>
<feature type="compositionally biased region" description="Basic and acidic residues" evidence="5">
    <location>
        <begin position="1549"/>
        <end position="1566"/>
    </location>
</feature>
<keyword evidence="2 4" id="KW-0175">Coiled coil</keyword>
<evidence type="ECO:0000259" key="7">
    <source>
        <dbReference type="Pfam" id="PF25785"/>
    </source>
</evidence>
<evidence type="ECO:0000256" key="3">
    <source>
        <dbReference type="ARBA" id="ARBA00023242"/>
    </source>
</evidence>
<feature type="region of interest" description="Disordered" evidence="5">
    <location>
        <begin position="1252"/>
        <end position="1271"/>
    </location>
</feature>
<proteinExistence type="predicted"/>
<comment type="subcellular location">
    <subcellularLocation>
        <location evidence="1">Nucleus</location>
    </subcellularLocation>
</comment>
<dbReference type="PANTHER" id="PTHR18898">
    <property type="entry name" value="NUCLEOPROTEIN TPR-RELATED"/>
    <property type="match status" value="1"/>
</dbReference>
<dbReference type="Pfam" id="PF07926">
    <property type="entry name" value="TPR_MLP1_2"/>
    <property type="match status" value="1"/>
</dbReference>
<dbReference type="EMBL" id="CP144749">
    <property type="protein sequence ID" value="WVZ73714.1"/>
    <property type="molecule type" value="Genomic_DNA"/>
</dbReference>
<feature type="compositionally biased region" description="Acidic residues" evidence="5">
    <location>
        <begin position="1612"/>
        <end position="1625"/>
    </location>
</feature>
<accession>A0AAQ3TIN9</accession>
<evidence type="ECO:0000256" key="1">
    <source>
        <dbReference type="ARBA" id="ARBA00004123"/>
    </source>
</evidence>
<feature type="coiled-coil region" evidence="4">
    <location>
        <begin position="470"/>
        <end position="701"/>
    </location>
</feature>
<evidence type="ECO:0000256" key="4">
    <source>
        <dbReference type="SAM" id="Coils"/>
    </source>
</evidence>
<dbReference type="Proteomes" id="UP001341281">
    <property type="component" value="Chromosome 05"/>
</dbReference>
<dbReference type="GO" id="GO:0006606">
    <property type="term" value="P:protein import into nucleus"/>
    <property type="evidence" value="ECO:0007669"/>
    <property type="project" value="InterPro"/>
</dbReference>
<dbReference type="PANTHER" id="PTHR18898:SF2">
    <property type="entry name" value="NUCLEOPROTEIN TPR"/>
    <property type="match status" value="1"/>
</dbReference>
<keyword evidence="9" id="KW-1185">Reference proteome</keyword>
<feature type="coiled-coil region" evidence="4">
    <location>
        <begin position="78"/>
        <end position="137"/>
    </location>
</feature>
<sequence length="1819" mass="205399">MTFVFQLEREISESSSSLRRSKERVSELEQRVSYMEKELCSTKDAAAANEQRLGAELSTVMKLAELHKESSEEWSKKAGELEGVIKALETHLTQVEDEYKEKLEKETLSRRDLEKEAANLKQKLEKCELDLENTRKSSELSLIPLTSIAADSADLVDTTMHELPVLDAVNQNELMVIPKVASGVSGTALAASLLRDGWSLAKIYEKYQEATDALLHERQGKRHAEAILERVLHEIEEKAELILDERAEHERMVEAYALMDQKLQQALLEHDNFEYTIRNLKSELRRRERDHNVAQREIDDLQKQVAVLLKECQDIQLRCGSSLPNAGHGAFSTSIGSVLSNVEQNIEDNMAFKDINGLVQQNVQLRNQIHMLSDDLDKKDMELRESFQTELKKITDDAASRVEKVMKKSEEQAIMIESLHRSVAMYRKLCEEQQKTRTNIESVPNNFQDSSRTDLMVLFEGSQEVSKKAYEQVSERARNLDEELTKLRSELVSLRSERDKAVLEADFARDRLNRSAAELEHQRKEANSVSLRNAELMRLIIDYERRLREDSDSKQALEENSRKLSMEVSILKHEKDILEKSEKRALDEVHDLTERVHRLQATIDTIHTTEEVQENSRSMERRNHEEHIKRLERDWAELKKELQEQRDHVRVLTLDKKNSFDSCMKQVEDMRKELQNSLKAASDAESRAAIAEAKCSDLEAKLKSRKVEANKLKTAIFRDGGHDTSAASEENDELFQLKEELEKYKEEAQANKNYMVQYKEIAHSNEAALRQLESAHQDYKAEAEVSRKALEDEIAKLRDKLSEMEKSYVMKCEEAASAIESKEKQITSLMNEISVLRIEVSQRQPQIENLEMELASSKNALDEQYKRWRTAQDNYERQVILQSETIQELTNTSKQLSSLQHEITILRQTTDALKAENDALRTFGEQEKIGLLKEKDDALQKYNELNDQNRILHNQLEVLHIRLAEKERSIAGLSPQNTDSHAEDGLQSVISYLRRLKEIAETEISLLKQEKARLQIELESALKSAKEAQDLLRSQADSARTLMFKDEEFKSLQLQKFRDEAQKAKMESERLQNLLLEKQVDAEMCKKELEMQKTEIGNLNQRISELIENCKGIDLDTYEGMKNELQNIKSTLRENSMELETSKKLLSEKEVFVKNLEEKLALCQSELDSREKKLNDVEGSLKSEIDRLKKIHFSVKRKLDNVMKEKGEAIKENQSLLKQMEDLKSSQKTTSETTFEQAIKEKDFRIQTLERTLEKERDDNKKEKAKTKRTESVYMSAIQRVTQEKKQVEESIEKHKQAVKEVIENYPGLSSEVPPVSALEEQILAYFRTAKDMEESSTPFRDGAASQNPAVETAPVDAPTSAAGRLVDTPPRLAKAKMVEDRAVSNLPKSNTEVRRPGGRRPLVRPTLERTEEPQVDTDTSPVDSLTVGQDKGGPSLERETSVSLSMVQPPSRKRLISSSQTIDSASQGEANETNPPSKKPKDEESSQGPSELKSGQPTVGDVVAKVGVLPSIDDQDGQQLAEEMDADQASALIEESEATRDDDDVGDKDECGAHVDASMDIKGQDADGNIDTVATPVEDVLAKSEAAIESFDEDQKTEDSKEDAQLSTVPDVDDEMEEGELPDEPEQHSDTAVGETHTEPTSNIGEQAGNVFRVASPVGLTEKSDVDMSEIEGDTVAERTAVEPDQSPLAQSGAGDASPSRTADASPAREPSPNPVQAGASSRPQNTSTTTEAREPSPILAQAGASSEQRNTSTATEATEPPRSRTIILSERARQNRQTRFQRAQQPATARGRGQQSVTLRKDAAGRGSRGRGGRGQT</sequence>
<keyword evidence="3" id="KW-0539">Nucleus</keyword>
<dbReference type="GO" id="GO:0005643">
    <property type="term" value="C:nuclear pore"/>
    <property type="evidence" value="ECO:0007669"/>
    <property type="project" value="TreeGrafter"/>
</dbReference>
<feature type="compositionally biased region" description="Polar residues" evidence="5">
    <location>
        <begin position="1417"/>
        <end position="1428"/>
    </location>
</feature>
<feature type="region of interest" description="Disordered" evidence="5">
    <location>
        <begin position="1335"/>
        <end position="1571"/>
    </location>
</feature>
<feature type="coiled-coil region" evidence="4">
    <location>
        <begin position="232"/>
        <end position="318"/>
    </location>
</feature>
<evidence type="ECO:0000313" key="9">
    <source>
        <dbReference type="Proteomes" id="UP001341281"/>
    </source>
</evidence>
<evidence type="ECO:0000256" key="5">
    <source>
        <dbReference type="SAM" id="MobiDB-lite"/>
    </source>
</evidence>
<feature type="compositionally biased region" description="Polar residues" evidence="5">
    <location>
        <begin position="1777"/>
        <end position="1800"/>
    </location>
</feature>
<dbReference type="InterPro" id="IPR012929">
    <property type="entry name" value="Nucleoprot-TPR/MLP1-2_dom"/>
</dbReference>
<feature type="compositionally biased region" description="Basic and acidic residues" evidence="5">
    <location>
        <begin position="1594"/>
        <end position="1605"/>
    </location>
</feature>
<feature type="compositionally biased region" description="Acidic residues" evidence="5">
    <location>
        <begin position="1535"/>
        <end position="1548"/>
    </location>
</feature>
<feature type="compositionally biased region" description="Polar residues" evidence="5">
    <location>
        <begin position="1457"/>
        <end position="1477"/>
    </location>
</feature>
<feature type="coiled-coil region" evidence="4">
    <location>
        <begin position="11"/>
        <end position="38"/>
    </location>
</feature>
<reference evidence="8 9" key="1">
    <citation type="submission" date="2024-02" db="EMBL/GenBank/DDBJ databases">
        <title>High-quality chromosome-scale genome assembly of Pensacola bahiagrass (Paspalum notatum Flugge var. saurae).</title>
        <authorList>
            <person name="Vega J.M."/>
            <person name="Podio M."/>
            <person name="Orjuela J."/>
            <person name="Siena L.A."/>
            <person name="Pessino S.C."/>
            <person name="Combes M.C."/>
            <person name="Mariac C."/>
            <person name="Albertini E."/>
            <person name="Pupilli F."/>
            <person name="Ortiz J.P.A."/>
            <person name="Leblanc O."/>
        </authorList>
    </citation>
    <scope>NUCLEOTIDE SEQUENCE [LARGE SCALE GENOMIC DNA]</scope>
    <source>
        <strain evidence="8">R1</strain>
        <tissue evidence="8">Leaf</tissue>
    </source>
</reference>
<evidence type="ECO:0008006" key="10">
    <source>
        <dbReference type="Google" id="ProtNLM"/>
    </source>
</evidence>
<feature type="domain" description="NUA/TPR/MLP1-2-like" evidence="7">
    <location>
        <begin position="277"/>
        <end position="380"/>
    </location>
</feature>
<evidence type="ECO:0000259" key="6">
    <source>
        <dbReference type="Pfam" id="PF07926"/>
    </source>
</evidence>
<feature type="coiled-coil region" evidence="4">
    <location>
        <begin position="727"/>
        <end position="955"/>
    </location>
</feature>
<feature type="compositionally biased region" description="Basic and acidic residues" evidence="5">
    <location>
        <begin position="1252"/>
        <end position="1262"/>
    </location>
</feature>
<name>A0AAQ3TIN9_PASNO</name>
<dbReference type="GO" id="GO:0006406">
    <property type="term" value="P:mRNA export from nucleus"/>
    <property type="evidence" value="ECO:0007669"/>
    <property type="project" value="TreeGrafter"/>
</dbReference>
<evidence type="ECO:0000313" key="8">
    <source>
        <dbReference type="EMBL" id="WVZ73714.1"/>
    </source>
</evidence>
<evidence type="ECO:0000256" key="2">
    <source>
        <dbReference type="ARBA" id="ARBA00023054"/>
    </source>
</evidence>
<dbReference type="GO" id="GO:0017056">
    <property type="term" value="F:structural constituent of nuclear pore"/>
    <property type="evidence" value="ECO:0007669"/>
    <property type="project" value="TreeGrafter"/>
</dbReference>
<feature type="coiled-coil region" evidence="4">
    <location>
        <begin position="997"/>
        <end position="1173"/>
    </location>
</feature>
<gene>
    <name evidence="8" type="ORF">U9M48_021993</name>
</gene>
<feature type="domain" description="Nucleoprotein TPR/MLP1-2" evidence="6">
    <location>
        <begin position="832"/>
        <end position="958"/>
    </location>
</feature>
<feature type="region of interest" description="Disordered" evidence="5">
    <location>
        <begin position="1585"/>
        <end position="1819"/>
    </location>
</feature>